<comment type="caution">
    <text evidence="1">The sequence shown here is derived from an EMBL/GenBank/DDBJ whole genome shotgun (WGS) entry which is preliminary data.</text>
</comment>
<protein>
    <submittedName>
        <fullName evidence="1">Uncharacterized protein</fullName>
    </submittedName>
</protein>
<gene>
    <name evidence="1" type="ORF">ALNOE001_05690</name>
</gene>
<reference evidence="1 2" key="1">
    <citation type="submission" date="2018-06" db="EMBL/GenBank/DDBJ databases">
        <title>Genomic insight into two independent archaeal endosymbiosis events.</title>
        <authorList>
            <person name="Lind A.E."/>
            <person name="Lewis W.H."/>
            <person name="Spang A."/>
            <person name="Guy L."/>
            <person name="Embley M.T."/>
            <person name="Ettema T.J.G."/>
        </authorList>
    </citation>
    <scope>NUCLEOTIDE SEQUENCE [LARGE SCALE GENOMIC DNA]</scope>
    <source>
        <strain evidence="1">NOE</strain>
    </source>
</reference>
<proteinExistence type="predicted"/>
<accession>A0A366MDX3</accession>
<dbReference type="AlphaFoldDB" id="A0A366MDX3"/>
<dbReference type="EMBL" id="NIZT01000012">
    <property type="protein sequence ID" value="RBQ24013.1"/>
    <property type="molecule type" value="Genomic_DNA"/>
</dbReference>
<evidence type="ECO:0000313" key="2">
    <source>
        <dbReference type="Proteomes" id="UP000253099"/>
    </source>
</evidence>
<name>A0A366MDX3_9EURY</name>
<keyword evidence="2" id="KW-1185">Reference proteome</keyword>
<sequence>MNHFEFAMDYIGDLNGSFDQKMKKILEYIITYDHVAEEVICPDPNTDIYKDYYLLYLESFRRSKKATSIIEKFNKDLYELNLKRVDEAKKNREITTETSNKDLSLFIMSIFKGTIELWMSIPTIDLKKTFDDNINFF</sequence>
<evidence type="ECO:0000313" key="1">
    <source>
        <dbReference type="EMBL" id="RBQ24013.1"/>
    </source>
</evidence>
<organism evidence="1 2">
    <name type="scientific">Candidatus Methanobinarius endosymbioticus</name>
    <dbReference type="NCBI Taxonomy" id="2006182"/>
    <lineage>
        <taxon>Archaea</taxon>
        <taxon>Methanobacteriati</taxon>
        <taxon>Methanobacteriota</taxon>
        <taxon>Methanomada group</taxon>
        <taxon>Methanobacteria</taxon>
        <taxon>Methanobacteriales</taxon>
        <taxon>Methanobacteriaceae</taxon>
        <taxon>Candidatus Methanobinarius</taxon>
    </lineage>
</organism>
<dbReference type="Proteomes" id="UP000253099">
    <property type="component" value="Unassembled WGS sequence"/>
</dbReference>